<protein>
    <submittedName>
        <fullName evidence="3">VanZ like family protein</fullName>
    </submittedName>
</protein>
<evidence type="ECO:0000313" key="3">
    <source>
        <dbReference type="EMBL" id="SMP69430.1"/>
    </source>
</evidence>
<feature type="transmembrane region" description="Helical" evidence="1">
    <location>
        <begin position="158"/>
        <end position="177"/>
    </location>
</feature>
<dbReference type="InterPro" id="IPR006976">
    <property type="entry name" value="VanZ-like"/>
</dbReference>
<reference evidence="3 4" key="1">
    <citation type="submission" date="2017-05" db="EMBL/GenBank/DDBJ databases">
        <authorList>
            <person name="Varghese N."/>
            <person name="Submissions S."/>
        </authorList>
    </citation>
    <scope>NUCLEOTIDE SEQUENCE [LARGE SCALE GENOMIC DNA]</scope>
    <source>
        <strain evidence="3 4">DSM 26001</strain>
    </source>
</reference>
<feature type="transmembrane region" description="Helical" evidence="1">
    <location>
        <begin position="20"/>
        <end position="40"/>
    </location>
</feature>
<dbReference type="PANTHER" id="PTHR28008">
    <property type="entry name" value="DOMAIN PROTEIN, PUTATIVE (AFU_ORTHOLOGUE AFUA_3G10980)-RELATED"/>
    <property type="match status" value="1"/>
</dbReference>
<organism evidence="3 4">
    <name type="scientific">Noviherbaspirillum suwonense</name>
    <dbReference type="NCBI Taxonomy" id="1224511"/>
    <lineage>
        <taxon>Bacteria</taxon>
        <taxon>Pseudomonadati</taxon>
        <taxon>Pseudomonadota</taxon>
        <taxon>Betaproteobacteria</taxon>
        <taxon>Burkholderiales</taxon>
        <taxon>Oxalobacteraceae</taxon>
        <taxon>Noviherbaspirillum</taxon>
    </lineage>
</organism>
<dbReference type="Proteomes" id="UP001158049">
    <property type="component" value="Unassembled WGS sequence"/>
</dbReference>
<dbReference type="Pfam" id="PF04892">
    <property type="entry name" value="VanZ"/>
    <property type="match status" value="1"/>
</dbReference>
<gene>
    <name evidence="3" type="ORF">SAMN06295970_11522</name>
</gene>
<evidence type="ECO:0000256" key="1">
    <source>
        <dbReference type="SAM" id="Phobius"/>
    </source>
</evidence>
<feature type="transmembrane region" description="Helical" evidence="1">
    <location>
        <begin position="127"/>
        <end position="146"/>
    </location>
</feature>
<evidence type="ECO:0000259" key="2">
    <source>
        <dbReference type="Pfam" id="PF04892"/>
    </source>
</evidence>
<comment type="caution">
    <text evidence="3">The sequence shown here is derived from an EMBL/GenBank/DDBJ whole genome shotgun (WGS) entry which is preliminary data.</text>
</comment>
<accession>A0ABY1QII2</accession>
<keyword evidence="1" id="KW-1133">Transmembrane helix</keyword>
<sequence>MPPASTLEPQSRQRAHGQRMALAVFAYLVLLFYGSLYPFSQWHAPAYPLMQFLPLWPDHLDKGDVLQNVLVYAPFGMLCTLWLAQSMPVLRAALLAVALGALVSFSIETLQQFNSARVASSVDIVMNTLGSAGGATLATTVLRHTLSGRLVLAWRDRWFRDGALANTGLVVIGFWMLSQTSPLVPTLDIGHLRHALGGLWRALHDPHPIDLARLARYTLMTAGIGLMLMLLARPGRAALRLLAAMLAAVLLAKIIVVSRVLSLEAIGGSMLALAACCAMRLLPARLLPLAGIALVAAGFTVSELAPVDGGGIGLSFNWIPFAGHMRSITALENILELLWPFMAIAWFTRWHAPARLSKPGIAAGAVLVGAAVFAMEWQQQWMPGRYGDMTQVLLCVVGWIMPWCVREDGAASVAPPSRQPPRG</sequence>
<dbReference type="PANTHER" id="PTHR28008:SF1">
    <property type="entry name" value="DOMAIN PROTEIN, PUTATIVE (AFU_ORTHOLOGUE AFUA_3G10980)-RELATED"/>
    <property type="match status" value="1"/>
</dbReference>
<keyword evidence="1" id="KW-0812">Transmembrane</keyword>
<feature type="domain" description="VanZ-like" evidence="2">
    <location>
        <begin position="26"/>
        <end position="139"/>
    </location>
</feature>
<name>A0ABY1QII2_9BURK</name>
<feature type="transmembrane region" description="Helical" evidence="1">
    <location>
        <begin position="65"/>
        <end position="84"/>
    </location>
</feature>
<feature type="transmembrane region" description="Helical" evidence="1">
    <location>
        <begin position="89"/>
        <end position="107"/>
    </location>
</feature>
<keyword evidence="4" id="KW-1185">Reference proteome</keyword>
<evidence type="ECO:0000313" key="4">
    <source>
        <dbReference type="Proteomes" id="UP001158049"/>
    </source>
</evidence>
<proteinExistence type="predicted"/>
<keyword evidence="1" id="KW-0472">Membrane</keyword>
<dbReference type="EMBL" id="FXUL01000015">
    <property type="protein sequence ID" value="SMP69430.1"/>
    <property type="molecule type" value="Genomic_DNA"/>
</dbReference>
<feature type="transmembrane region" description="Helical" evidence="1">
    <location>
        <begin position="214"/>
        <end position="232"/>
    </location>
</feature>
<feature type="transmembrane region" description="Helical" evidence="1">
    <location>
        <begin position="239"/>
        <end position="257"/>
    </location>
</feature>